<evidence type="ECO:0000313" key="2">
    <source>
        <dbReference type="EMBL" id="CDM23186.1"/>
    </source>
</evidence>
<sequence length="49" mass="5091">MRTGAFAGESPRRAHPGIRTARGLARRAGRAAPAGRPLAADPEQGRAAR</sequence>
<feature type="region of interest" description="Disordered" evidence="1">
    <location>
        <begin position="1"/>
        <end position="49"/>
    </location>
</feature>
<keyword evidence="3" id="KW-1185">Reference proteome</keyword>
<evidence type="ECO:0000313" key="3">
    <source>
        <dbReference type="Proteomes" id="UP000019805"/>
    </source>
</evidence>
<dbReference type="KEGG" id="cdn:BN940_03556"/>
<reference evidence="2 3" key="1">
    <citation type="journal article" date="2014" name="BMC Microbiol.">
        <title>The oxygen-independent metabolism of cyclic monoterpenes in Castellaniella defragrans 65Phen.</title>
        <authorList>
            <person name="Petasch J."/>
            <person name="Disch E.M."/>
            <person name="Markert S."/>
            <person name="Becher D."/>
            <person name="Schweder T."/>
            <person name="Huttel B."/>
            <person name="Reinhardt R."/>
            <person name="Harder J."/>
        </authorList>
    </citation>
    <scope>NUCLEOTIDE SEQUENCE [LARGE SCALE GENOMIC DNA]</scope>
    <source>
        <strain evidence="2">65Phen</strain>
    </source>
</reference>
<protein>
    <submittedName>
        <fullName evidence="2">Uncharacterized protein</fullName>
    </submittedName>
</protein>
<feature type="compositionally biased region" description="Low complexity" evidence="1">
    <location>
        <begin position="30"/>
        <end position="40"/>
    </location>
</feature>
<dbReference type="AlphaFoldDB" id="W8X2I9"/>
<dbReference type="HOGENOM" id="CLU_3133688_0_0_4"/>
<organism evidence="2 3">
    <name type="scientific">Castellaniella defragrans (strain DSM 12143 / CCUG 39792 / 65Phen)</name>
    <name type="common">Alcaligenes defragrans</name>
    <dbReference type="NCBI Taxonomy" id="1437824"/>
    <lineage>
        <taxon>Bacteria</taxon>
        <taxon>Pseudomonadati</taxon>
        <taxon>Pseudomonadota</taxon>
        <taxon>Betaproteobacteria</taxon>
        <taxon>Burkholderiales</taxon>
        <taxon>Alcaligenaceae</taxon>
        <taxon>Castellaniella</taxon>
    </lineage>
</organism>
<dbReference type="EMBL" id="HG916765">
    <property type="protein sequence ID" value="CDM23186.1"/>
    <property type="molecule type" value="Genomic_DNA"/>
</dbReference>
<dbReference type="Proteomes" id="UP000019805">
    <property type="component" value="Chromosome"/>
</dbReference>
<accession>W8X2I9</accession>
<proteinExistence type="predicted"/>
<evidence type="ECO:0000256" key="1">
    <source>
        <dbReference type="SAM" id="MobiDB-lite"/>
    </source>
</evidence>
<name>W8X2I9_CASD6</name>
<gene>
    <name evidence="2" type="ORF">BN940_03556</name>
</gene>